<dbReference type="OrthoDB" id="1452108at2"/>
<accession>A4CLB4</accession>
<dbReference type="HOGENOM" id="CLU_1530858_0_0_10"/>
<evidence type="ECO:0000313" key="1">
    <source>
        <dbReference type="EMBL" id="EAR15663.1"/>
    </source>
</evidence>
<dbReference type="AlphaFoldDB" id="A4CLB4"/>
<dbReference type="EMBL" id="CP001712">
    <property type="protein sequence ID" value="EAR15663.1"/>
    <property type="molecule type" value="Genomic_DNA"/>
</dbReference>
<reference evidence="1 2" key="1">
    <citation type="journal article" date="2009" name="J. Bacteriol.">
        <title>Complete genome sequence of Robiginitalea biformata HTCC2501.</title>
        <authorList>
            <person name="Oh H.M."/>
            <person name="Giovannoni S.J."/>
            <person name="Lee K."/>
            <person name="Ferriera S."/>
            <person name="Johnson J."/>
            <person name="Cho J.C."/>
        </authorList>
    </citation>
    <scope>NUCLEOTIDE SEQUENCE [LARGE SCALE GENOMIC DNA]</scope>
    <source>
        <strain evidence="2">ATCC BAA-864 / HTCC2501 / KCTC 12146</strain>
    </source>
</reference>
<sequence>MTAALFALPVLGFAQERQMDEQADKMISSETTVKSYTIDQGTEKMTNKVKIQTMRSQEVALSEEDKNQVNQDRVYPEKHITKQVWIDNDTDSDFDETLKFRYTKPSTSDNYSDFVLVTNNEEIFVAIDEGASLKILEAVSLKKDDYRLKVSESMIYTDNEGNEVNFYIDSYELMSDESTSSK</sequence>
<name>A4CLB4_ROBBH</name>
<dbReference type="Proteomes" id="UP000009049">
    <property type="component" value="Chromosome"/>
</dbReference>
<dbReference type="RefSeq" id="WP_015754979.1">
    <property type="nucleotide sequence ID" value="NC_013222.1"/>
</dbReference>
<keyword evidence="2" id="KW-1185">Reference proteome</keyword>
<protein>
    <submittedName>
        <fullName evidence="1">Uncharacterized protein</fullName>
    </submittedName>
</protein>
<organism evidence="1 2">
    <name type="scientific">Robiginitalea biformata (strain ATCC BAA-864 / DSM 15991 / KCTC 12146 / HTCC2501)</name>
    <dbReference type="NCBI Taxonomy" id="313596"/>
    <lineage>
        <taxon>Bacteria</taxon>
        <taxon>Pseudomonadati</taxon>
        <taxon>Bacteroidota</taxon>
        <taxon>Flavobacteriia</taxon>
        <taxon>Flavobacteriales</taxon>
        <taxon>Flavobacteriaceae</taxon>
        <taxon>Robiginitalea</taxon>
    </lineage>
</organism>
<proteinExistence type="predicted"/>
<dbReference type="KEGG" id="rbi:RB2501_15084"/>
<evidence type="ECO:0000313" key="2">
    <source>
        <dbReference type="Proteomes" id="UP000009049"/>
    </source>
</evidence>
<gene>
    <name evidence="1" type="ordered locus">RB2501_15084</name>
</gene>